<organism evidence="7 8">
    <name type="scientific">Martelella endophytica</name>
    <dbReference type="NCBI Taxonomy" id="1486262"/>
    <lineage>
        <taxon>Bacteria</taxon>
        <taxon>Pseudomonadati</taxon>
        <taxon>Pseudomonadota</taxon>
        <taxon>Alphaproteobacteria</taxon>
        <taxon>Hyphomicrobiales</taxon>
        <taxon>Aurantimonadaceae</taxon>
        <taxon>Martelella</taxon>
    </lineage>
</organism>
<dbReference type="InterPro" id="IPR048487">
    <property type="entry name" value="DksA-like_N"/>
</dbReference>
<reference evidence="7 8" key="1">
    <citation type="journal article" date="2015" name="Genome Announc.">
        <title>Complete genome sequence of Martelella endophytica YC6887, which has antifungal activity associated with a halophyte.</title>
        <authorList>
            <person name="Khan A."/>
            <person name="Khan H."/>
            <person name="Chung E.J."/>
            <person name="Hossain M.T."/>
            <person name="Chung Y.R."/>
        </authorList>
    </citation>
    <scope>NUCLEOTIDE SEQUENCE [LARGE SCALE GENOMIC DNA]</scope>
    <source>
        <strain evidence="7">YC6887</strain>
    </source>
</reference>
<gene>
    <name evidence="7" type="ORF">TM49_08145</name>
</gene>
<dbReference type="OrthoDB" id="1121111at2"/>
<protein>
    <submittedName>
        <fullName evidence="7">Dimethylmenaquinone methyltransferase</fullName>
    </submittedName>
</protein>
<proteinExistence type="predicted"/>
<evidence type="ECO:0000259" key="5">
    <source>
        <dbReference type="Pfam" id="PF01258"/>
    </source>
</evidence>
<dbReference type="PANTHER" id="PTHR33823">
    <property type="entry name" value="RNA POLYMERASE-BINDING TRANSCRIPTION FACTOR DKSA-RELATED"/>
    <property type="match status" value="1"/>
</dbReference>
<dbReference type="PANTHER" id="PTHR33823:SF4">
    <property type="entry name" value="GENERAL STRESS PROTEIN 16O"/>
    <property type="match status" value="1"/>
</dbReference>
<dbReference type="RefSeq" id="WP_045680416.1">
    <property type="nucleotide sequence ID" value="NZ_CP010803.1"/>
</dbReference>
<feature type="domain" description="DnaK suppressor protein-like N-terminal" evidence="6">
    <location>
        <begin position="6"/>
        <end position="70"/>
    </location>
</feature>
<dbReference type="GO" id="GO:0008270">
    <property type="term" value="F:zinc ion binding"/>
    <property type="evidence" value="ECO:0007669"/>
    <property type="project" value="UniProtKB-KW"/>
</dbReference>
<accession>A0A0D5LQN2</accession>
<evidence type="ECO:0000313" key="7">
    <source>
        <dbReference type="EMBL" id="AJY45653.1"/>
    </source>
</evidence>
<evidence type="ECO:0000313" key="8">
    <source>
        <dbReference type="Proteomes" id="UP000032611"/>
    </source>
</evidence>
<keyword evidence="2" id="KW-0863">Zinc-finger</keyword>
<keyword evidence="7" id="KW-0489">Methyltransferase</keyword>
<name>A0A0D5LQN2_MAREN</name>
<evidence type="ECO:0000256" key="4">
    <source>
        <dbReference type="PROSITE-ProRule" id="PRU00510"/>
    </source>
</evidence>
<dbReference type="Proteomes" id="UP000032611">
    <property type="component" value="Chromosome"/>
</dbReference>
<evidence type="ECO:0000256" key="1">
    <source>
        <dbReference type="ARBA" id="ARBA00022723"/>
    </source>
</evidence>
<feature type="domain" description="Zinc finger DksA/TraR C4-type" evidence="5">
    <location>
        <begin position="73"/>
        <end position="104"/>
    </location>
</feature>
<keyword evidence="7" id="KW-0808">Transferase</keyword>
<dbReference type="Pfam" id="PF01258">
    <property type="entry name" value="zf-dskA_traR"/>
    <property type="match status" value="1"/>
</dbReference>
<dbReference type="GO" id="GO:0032259">
    <property type="term" value="P:methylation"/>
    <property type="evidence" value="ECO:0007669"/>
    <property type="project" value="UniProtKB-KW"/>
</dbReference>
<evidence type="ECO:0000256" key="3">
    <source>
        <dbReference type="ARBA" id="ARBA00022833"/>
    </source>
</evidence>
<dbReference type="PATRIC" id="fig|1486262.3.peg.1683"/>
<dbReference type="EMBL" id="CP010803">
    <property type="protein sequence ID" value="AJY45653.1"/>
    <property type="molecule type" value="Genomic_DNA"/>
</dbReference>
<sequence length="106" mass="11611">MDTAHFKTLLQARKDEILGRLQKIDTDLGRTRNPDSAERATEAENDEVLEEFGHVGSDELKAIDAALDRIEAGSFGTCVKCGGKISADRLEAVPYTPFCKRCAAQL</sequence>
<dbReference type="PROSITE" id="PS51128">
    <property type="entry name" value="ZF_DKSA_2"/>
    <property type="match status" value="1"/>
</dbReference>
<dbReference type="Pfam" id="PF21173">
    <property type="entry name" value="DksA-like_N"/>
    <property type="match status" value="1"/>
</dbReference>
<dbReference type="Gene3D" id="1.20.120.910">
    <property type="entry name" value="DksA, coiled-coil domain"/>
    <property type="match status" value="1"/>
</dbReference>
<feature type="zinc finger region" description="dksA C4-type" evidence="4">
    <location>
        <begin position="78"/>
        <end position="102"/>
    </location>
</feature>
<dbReference type="STRING" id="1486262.TM49_08145"/>
<keyword evidence="1" id="KW-0479">Metal-binding</keyword>
<dbReference type="InterPro" id="IPR037187">
    <property type="entry name" value="DnaK_N"/>
</dbReference>
<dbReference type="SUPFAM" id="SSF57716">
    <property type="entry name" value="Glucocorticoid receptor-like (DNA-binding domain)"/>
    <property type="match status" value="1"/>
</dbReference>
<keyword evidence="8" id="KW-1185">Reference proteome</keyword>
<dbReference type="KEGG" id="mey:TM49_08145"/>
<dbReference type="AlphaFoldDB" id="A0A0D5LQN2"/>
<dbReference type="GO" id="GO:0008168">
    <property type="term" value="F:methyltransferase activity"/>
    <property type="evidence" value="ECO:0007669"/>
    <property type="project" value="UniProtKB-KW"/>
</dbReference>
<dbReference type="SUPFAM" id="SSF109635">
    <property type="entry name" value="DnaK suppressor protein DksA, alpha-hairpin domain"/>
    <property type="match status" value="1"/>
</dbReference>
<keyword evidence="3" id="KW-0862">Zinc</keyword>
<dbReference type="InterPro" id="IPR000962">
    <property type="entry name" value="Znf_DskA_TraR"/>
</dbReference>
<evidence type="ECO:0000256" key="2">
    <source>
        <dbReference type="ARBA" id="ARBA00022771"/>
    </source>
</evidence>
<evidence type="ECO:0000259" key="6">
    <source>
        <dbReference type="Pfam" id="PF21173"/>
    </source>
</evidence>
<dbReference type="HOGENOM" id="CLU_043144_3_2_5"/>